<reference evidence="4 5" key="1">
    <citation type="submission" date="2020-08" db="EMBL/GenBank/DDBJ databases">
        <title>Genomic Encyclopedia of Type Strains, Phase IV (KMG-IV): sequencing the most valuable type-strain genomes for metagenomic binning, comparative biology and taxonomic classification.</title>
        <authorList>
            <person name="Goeker M."/>
        </authorList>
    </citation>
    <scope>NUCLEOTIDE SEQUENCE [LARGE SCALE GENOMIC DNA]</scope>
    <source>
        <strain evidence="4 5">DSM 103462</strain>
    </source>
</reference>
<dbReference type="SUPFAM" id="SSF55729">
    <property type="entry name" value="Acyl-CoA N-acyltransferases (Nat)"/>
    <property type="match status" value="1"/>
</dbReference>
<sequence length="149" mass="16847">MTIRKTNQNDIGTLMQIRLEMLRIVNGLDENAPFDKTLLECSREYFLKGEQTTVFAMDGDKIAGCASLSYINVMPTFDHPTGKRAHLMNVYTRSEFRRRGVGKMMVEYLIEEAKSRGVTEISLDATQMGHPLYKSLGFNDNGEGMNLSL</sequence>
<keyword evidence="4" id="KW-0687">Ribonucleoprotein</keyword>
<gene>
    <name evidence="4" type="ORF">HNP76_000447</name>
</gene>
<keyword evidence="2" id="KW-0012">Acyltransferase</keyword>
<accession>A0A7W8LL46</accession>
<evidence type="ECO:0000313" key="5">
    <source>
        <dbReference type="Proteomes" id="UP000518887"/>
    </source>
</evidence>
<dbReference type="RefSeq" id="WP_184657030.1">
    <property type="nucleotide sequence ID" value="NZ_JACHFQ010000001.1"/>
</dbReference>
<dbReference type="PANTHER" id="PTHR43877:SF5">
    <property type="entry name" value="BLL8307 PROTEIN"/>
    <property type="match status" value="1"/>
</dbReference>
<organism evidence="4 5">
    <name type="scientific">Treponema ruminis</name>
    <dbReference type="NCBI Taxonomy" id="744515"/>
    <lineage>
        <taxon>Bacteria</taxon>
        <taxon>Pseudomonadati</taxon>
        <taxon>Spirochaetota</taxon>
        <taxon>Spirochaetia</taxon>
        <taxon>Spirochaetales</taxon>
        <taxon>Treponemataceae</taxon>
        <taxon>Treponema</taxon>
    </lineage>
</organism>
<dbReference type="AlphaFoldDB" id="A0A7W8LL46"/>
<evidence type="ECO:0000256" key="2">
    <source>
        <dbReference type="ARBA" id="ARBA00023315"/>
    </source>
</evidence>
<comment type="caution">
    <text evidence="4">The sequence shown here is derived from an EMBL/GenBank/DDBJ whole genome shotgun (WGS) entry which is preliminary data.</text>
</comment>
<dbReference type="InterPro" id="IPR016181">
    <property type="entry name" value="Acyl_CoA_acyltransferase"/>
</dbReference>
<dbReference type="GO" id="GO:0005840">
    <property type="term" value="C:ribosome"/>
    <property type="evidence" value="ECO:0007669"/>
    <property type="project" value="UniProtKB-KW"/>
</dbReference>
<evidence type="ECO:0000313" key="4">
    <source>
        <dbReference type="EMBL" id="MBB5225107.1"/>
    </source>
</evidence>
<protein>
    <submittedName>
        <fullName evidence="4">Ribosomal protein S18 acetylase RimI-like enzyme</fullName>
    </submittedName>
</protein>
<dbReference type="InterPro" id="IPR050832">
    <property type="entry name" value="Bact_Acetyltransf"/>
</dbReference>
<name>A0A7W8LL46_9SPIR</name>
<dbReference type="EMBL" id="JACHFQ010000001">
    <property type="protein sequence ID" value="MBB5225107.1"/>
    <property type="molecule type" value="Genomic_DNA"/>
</dbReference>
<keyword evidence="1" id="KW-0808">Transferase</keyword>
<dbReference type="Proteomes" id="UP000518887">
    <property type="component" value="Unassembled WGS sequence"/>
</dbReference>
<keyword evidence="5" id="KW-1185">Reference proteome</keyword>
<dbReference type="InterPro" id="IPR000182">
    <property type="entry name" value="GNAT_dom"/>
</dbReference>
<dbReference type="Pfam" id="PF00583">
    <property type="entry name" value="Acetyltransf_1"/>
    <property type="match status" value="1"/>
</dbReference>
<proteinExistence type="predicted"/>
<feature type="domain" description="N-acetyltransferase" evidence="3">
    <location>
        <begin position="1"/>
        <end position="149"/>
    </location>
</feature>
<evidence type="ECO:0000259" key="3">
    <source>
        <dbReference type="PROSITE" id="PS51186"/>
    </source>
</evidence>
<dbReference type="Gene3D" id="3.40.630.30">
    <property type="match status" value="1"/>
</dbReference>
<dbReference type="PROSITE" id="PS51186">
    <property type="entry name" value="GNAT"/>
    <property type="match status" value="1"/>
</dbReference>
<dbReference type="CDD" id="cd04301">
    <property type="entry name" value="NAT_SF"/>
    <property type="match status" value="1"/>
</dbReference>
<dbReference type="GO" id="GO:0016747">
    <property type="term" value="F:acyltransferase activity, transferring groups other than amino-acyl groups"/>
    <property type="evidence" value="ECO:0007669"/>
    <property type="project" value="InterPro"/>
</dbReference>
<evidence type="ECO:0000256" key="1">
    <source>
        <dbReference type="ARBA" id="ARBA00022679"/>
    </source>
</evidence>
<keyword evidence="4" id="KW-0689">Ribosomal protein</keyword>
<dbReference type="PANTHER" id="PTHR43877">
    <property type="entry name" value="AMINOALKYLPHOSPHONATE N-ACETYLTRANSFERASE-RELATED-RELATED"/>
    <property type="match status" value="1"/>
</dbReference>